<dbReference type="InterPro" id="IPR005754">
    <property type="entry name" value="Sortase"/>
</dbReference>
<comment type="caution">
    <text evidence="3">The sequence shown here is derived from an EMBL/GenBank/DDBJ whole genome shotgun (WGS) entry which is preliminary data.</text>
</comment>
<reference evidence="3 4" key="1">
    <citation type="journal article" date="2023" name="Int. J. Syst. Evol. Microbiol.">
        <title>Sellimonas catena sp. nov., isolated from human faeces.</title>
        <authorList>
            <person name="Hisatomi A."/>
            <person name="Ohkuma M."/>
            <person name="Sakamoto M."/>
        </authorList>
    </citation>
    <scope>NUCLEOTIDE SEQUENCE [LARGE SCALE GENOMIC DNA]</scope>
    <source>
        <strain evidence="3 4">12EGH17</strain>
    </source>
</reference>
<dbReference type="GO" id="GO:0016787">
    <property type="term" value="F:hydrolase activity"/>
    <property type="evidence" value="ECO:0007669"/>
    <property type="project" value="UniProtKB-KW"/>
</dbReference>
<protein>
    <recommendedName>
        <fullName evidence="5">Sortase B</fullName>
    </recommendedName>
</protein>
<dbReference type="RefSeq" id="WP_281873165.1">
    <property type="nucleotide sequence ID" value="NZ_BSBO01000027.1"/>
</dbReference>
<dbReference type="Proteomes" id="UP001145145">
    <property type="component" value="Unassembled WGS sequence"/>
</dbReference>
<feature type="active site" description="Acyl-thioester intermediate" evidence="2">
    <location>
        <position position="247"/>
    </location>
</feature>
<dbReference type="NCBIfam" id="TIGR03064">
    <property type="entry name" value="sortase_srtB"/>
    <property type="match status" value="1"/>
</dbReference>
<organism evidence="3 4">
    <name type="scientific">Sellimonas catena</name>
    <dbReference type="NCBI Taxonomy" id="2994035"/>
    <lineage>
        <taxon>Bacteria</taxon>
        <taxon>Bacillati</taxon>
        <taxon>Bacillota</taxon>
        <taxon>Clostridia</taxon>
        <taxon>Lachnospirales</taxon>
        <taxon>Lachnospiraceae</taxon>
        <taxon>Sellimonas</taxon>
    </lineage>
</organism>
<dbReference type="Gene3D" id="2.40.260.10">
    <property type="entry name" value="Sortase"/>
    <property type="match status" value="1"/>
</dbReference>
<sequence>MKMKRKKQDCKEGKHFSLSKLLIPVSLVLISLSLGNILPDYLDKHNSSRTYENLRESYTKIRKGDGGEKEKDWWLTDVMIRFDELREENPDIVAWIRSDDPENTGIDYPVFYSGDNEKYLRRDLYGKSHIAGSIFLEGLNRPDFADYYTVIYGHNMNDGSMFGGLKKYRKKEFWEENPYFTLYTEGAVYRYQIFACHEAENGGDVYKIGYEPGEKYQKLIDSMVCNSLIDTGIHPDSSHKVMTLSTCTDSGYSRRFAVHAVCVDSRKTEETENRINEN</sequence>
<gene>
    <name evidence="3" type="ORF">Selli1_25190</name>
</gene>
<proteinExistence type="predicted"/>
<evidence type="ECO:0000256" key="1">
    <source>
        <dbReference type="ARBA" id="ARBA00022801"/>
    </source>
</evidence>
<keyword evidence="1" id="KW-0378">Hydrolase</keyword>
<dbReference type="InterPro" id="IPR009835">
    <property type="entry name" value="SrtB"/>
</dbReference>
<dbReference type="InterPro" id="IPR023365">
    <property type="entry name" value="Sortase_dom-sf"/>
</dbReference>
<feature type="active site" description="Proton donor/acceptor" evidence="2">
    <location>
        <position position="154"/>
    </location>
</feature>
<evidence type="ECO:0000313" key="4">
    <source>
        <dbReference type="Proteomes" id="UP001145145"/>
    </source>
</evidence>
<dbReference type="Pfam" id="PF04203">
    <property type="entry name" value="Sortase"/>
    <property type="match status" value="1"/>
</dbReference>
<evidence type="ECO:0000313" key="3">
    <source>
        <dbReference type="EMBL" id="GLG05345.1"/>
    </source>
</evidence>
<dbReference type="SUPFAM" id="SSF63817">
    <property type="entry name" value="Sortase"/>
    <property type="match status" value="1"/>
</dbReference>
<name>A0A9W6C9Z7_9FIRM</name>
<accession>A0A9W6C9Z7</accession>
<evidence type="ECO:0008006" key="5">
    <source>
        <dbReference type="Google" id="ProtNLM"/>
    </source>
</evidence>
<dbReference type="EMBL" id="BSBO01000027">
    <property type="protein sequence ID" value="GLG05345.1"/>
    <property type="molecule type" value="Genomic_DNA"/>
</dbReference>
<keyword evidence="4" id="KW-1185">Reference proteome</keyword>
<dbReference type="CDD" id="cd05826">
    <property type="entry name" value="Sortase_B"/>
    <property type="match status" value="1"/>
</dbReference>
<dbReference type="AlphaFoldDB" id="A0A9W6C9Z7"/>
<evidence type="ECO:0000256" key="2">
    <source>
        <dbReference type="PIRSR" id="PIRSR605754-1"/>
    </source>
</evidence>